<evidence type="ECO:0000256" key="4">
    <source>
        <dbReference type="ARBA" id="ARBA00037106"/>
    </source>
</evidence>
<protein>
    <recommendedName>
        <fullName evidence="2">Antitoxin ParD</fullName>
    </recommendedName>
</protein>
<dbReference type="HOGENOM" id="CLU_144805_2_1_6"/>
<reference evidence="6 8" key="2">
    <citation type="submission" date="2019-07" db="EMBL/GenBank/DDBJ databases">
        <title>Genomic Encyclopedia of Type Strains, Phase I: the one thousand microbial genomes (KMG-I) project.</title>
        <authorList>
            <person name="Kyrpides N."/>
        </authorList>
    </citation>
    <scope>NUCLEOTIDE SEQUENCE [LARGE SCALE GENOMIC DNA]</scope>
    <source>
        <strain evidence="6 8">DSM 17909</strain>
    </source>
</reference>
<evidence type="ECO:0000313" key="8">
    <source>
        <dbReference type="Proteomes" id="UP000324170"/>
    </source>
</evidence>
<proteinExistence type="inferred from homology"/>
<dbReference type="InterPro" id="IPR010985">
    <property type="entry name" value="Ribbon_hlx_hlx"/>
</dbReference>
<dbReference type="OrthoDB" id="9815501at2"/>
<dbReference type="Pfam" id="PF03693">
    <property type="entry name" value="ParD_antitoxin"/>
    <property type="match status" value="1"/>
</dbReference>
<dbReference type="Proteomes" id="UP000324170">
    <property type="component" value="Unassembled WGS sequence"/>
</dbReference>
<dbReference type="KEGG" id="xdo:XDD1_0466"/>
<dbReference type="InterPro" id="IPR038296">
    <property type="entry name" value="ParD_sf"/>
</dbReference>
<dbReference type="PANTHER" id="PTHR36582">
    <property type="entry name" value="ANTITOXIN PARD"/>
    <property type="match status" value="1"/>
</dbReference>
<evidence type="ECO:0000256" key="3">
    <source>
        <dbReference type="ARBA" id="ARBA00022649"/>
    </source>
</evidence>
<comment type="similarity">
    <text evidence="1">Belongs to the ParD antitoxin family.</text>
</comment>
<dbReference type="SUPFAM" id="SSF47598">
    <property type="entry name" value="Ribbon-helix-helix"/>
    <property type="match status" value="1"/>
</dbReference>
<dbReference type="PANTHER" id="PTHR36582:SF2">
    <property type="entry name" value="ANTITOXIN PARD"/>
    <property type="match status" value="1"/>
</dbReference>
<dbReference type="EMBL" id="FO704550">
    <property type="protein sequence ID" value="CDG16169.1"/>
    <property type="molecule type" value="Genomic_DNA"/>
</dbReference>
<dbReference type="STRING" id="351671.XDD1_0466"/>
<evidence type="ECO:0000313" key="6">
    <source>
        <dbReference type="EMBL" id="TYP15880.1"/>
    </source>
</evidence>
<dbReference type="AlphaFoldDB" id="A0A068QN84"/>
<dbReference type="Gene3D" id="6.10.10.120">
    <property type="entry name" value="Antitoxin ParD1-like"/>
    <property type="match status" value="1"/>
</dbReference>
<dbReference type="EMBL" id="VNHN01000005">
    <property type="protein sequence ID" value="TYP15880.1"/>
    <property type="molecule type" value="Genomic_DNA"/>
</dbReference>
<evidence type="ECO:0000313" key="5">
    <source>
        <dbReference type="EMBL" id="CDG16169.1"/>
    </source>
</evidence>
<accession>A0A068QN84</accession>
<keyword evidence="3" id="KW-1277">Toxin-antitoxin system</keyword>
<dbReference type="RefSeq" id="WP_045968305.1">
    <property type="nucleotide sequence ID" value="NZ_CAWMED010000001.1"/>
</dbReference>
<evidence type="ECO:0000256" key="2">
    <source>
        <dbReference type="ARBA" id="ARBA00017940"/>
    </source>
</evidence>
<dbReference type="InterPro" id="IPR022789">
    <property type="entry name" value="ParD"/>
</dbReference>
<comment type="function">
    <text evidence="4">Antitoxin component of a type II toxin-antitoxin (TA) system. Neutralizes the effect of toxin ParE.</text>
</comment>
<evidence type="ECO:0000313" key="7">
    <source>
        <dbReference type="Proteomes" id="UP000032721"/>
    </source>
</evidence>
<dbReference type="GO" id="GO:0006355">
    <property type="term" value="P:regulation of DNA-templated transcription"/>
    <property type="evidence" value="ECO:0007669"/>
    <property type="project" value="InterPro"/>
</dbReference>
<gene>
    <name evidence="6" type="ORF">LY16_00498</name>
    <name evidence="5" type="ORF">XDD1_0466</name>
</gene>
<dbReference type="CDD" id="cd22231">
    <property type="entry name" value="RHH_NikR_HicB-like"/>
    <property type="match status" value="1"/>
</dbReference>
<sequence length="80" mass="9108">MRKITSVSMSEQLDGFVQRMVESGRYGSISEVMRSALRLLEQQENQNDAIRKAVIDGLESGESSLTLRDIAEQRKRKHNV</sequence>
<organism evidence="5 7">
    <name type="scientific">Xenorhabdus doucetiae</name>
    <dbReference type="NCBI Taxonomy" id="351671"/>
    <lineage>
        <taxon>Bacteria</taxon>
        <taxon>Pseudomonadati</taxon>
        <taxon>Pseudomonadota</taxon>
        <taxon>Gammaproteobacteria</taxon>
        <taxon>Enterobacterales</taxon>
        <taxon>Morganellaceae</taxon>
        <taxon>Xenorhabdus</taxon>
    </lineage>
</organism>
<name>A0A068QN84_9GAMM</name>
<reference evidence="5 7" key="1">
    <citation type="submission" date="2013-07" db="EMBL/GenBank/DDBJ databases">
        <authorList>
            <person name="Genoscope - CEA"/>
        </authorList>
    </citation>
    <scope>NUCLEOTIDE SEQUENCE [LARGE SCALE GENOMIC DNA]</scope>
    <source>
        <strain evidence="5">FRM16</strain>
        <strain evidence="7">FRM16 / DSM 17909</strain>
    </source>
</reference>
<evidence type="ECO:0000256" key="1">
    <source>
        <dbReference type="ARBA" id="ARBA00008580"/>
    </source>
</evidence>
<dbReference type="Proteomes" id="UP000032721">
    <property type="component" value="Chromosome"/>
</dbReference>
<dbReference type="NCBIfam" id="TIGR02606">
    <property type="entry name" value="antidote_CC2985"/>
    <property type="match status" value="1"/>
</dbReference>
<keyword evidence="8" id="KW-1185">Reference proteome</keyword>